<evidence type="ECO:0000313" key="2">
    <source>
        <dbReference type="EMBL" id="MBA9075634.1"/>
    </source>
</evidence>
<name>A0A839G868_9BACT</name>
<keyword evidence="3" id="KW-1185">Reference proteome</keyword>
<feature type="compositionally biased region" description="Polar residues" evidence="1">
    <location>
        <begin position="110"/>
        <end position="125"/>
    </location>
</feature>
<feature type="compositionally biased region" description="Low complexity" evidence="1">
    <location>
        <begin position="139"/>
        <end position="160"/>
    </location>
</feature>
<proteinExistence type="predicted"/>
<evidence type="ECO:0000313" key="3">
    <source>
        <dbReference type="Proteomes" id="UP000563094"/>
    </source>
</evidence>
<reference evidence="2 3" key="1">
    <citation type="submission" date="2020-08" db="EMBL/GenBank/DDBJ databases">
        <title>Genomic Encyclopedia of Type Strains, Phase IV (KMG-IV): sequencing the most valuable type-strain genomes for metagenomic binning, comparative biology and taxonomic classification.</title>
        <authorList>
            <person name="Goeker M."/>
        </authorList>
    </citation>
    <scope>NUCLEOTIDE SEQUENCE [LARGE SCALE GENOMIC DNA]</scope>
    <source>
        <strain evidence="2 3">DSM 29854</strain>
    </source>
</reference>
<dbReference type="Proteomes" id="UP000563094">
    <property type="component" value="Unassembled WGS sequence"/>
</dbReference>
<accession>A0A839G868</accession>
<organism evidence="2 3">
    <name type="scientific">Rufibacter quisquiliarum</name>
    <dbReference type="NCBI Taxonomy" id="1549639"/>
    <lineage>
        <taxon>Bacteria</taxon>
        <taxon>Pseudomonadati</taxon>
        <taxon>Bacteroidota</taxon>
        <taxon>Cytophagia</taxon>
        <taxon>Cytophagales</taxon>
        <taxon>Hymenobacteraceae</taxon>
        <taxon>Rufibacter</taxon>
    </lineage>
</organism>
<dbReference type="EMBL" id="JACJIQ010000001">
    <property type="protein sequence ID" value="MBA9075634.1"/>
    <property type="molecule type" value="Genomic_DNA"/>
</dbReference>
<sequence length="173" mass="16267">MKDNGKIILALLAGASAGVVAGILMAPEAGESTRGNLKKSASKLSQGLNEKLQGSMDQLQALTASAGALVGRKGGSKGAAADVVNTGSNTTATSHLDNNPTGGNVDAAGATSSSLGNTGGTNDAPASSGKKSKGGTGASGKKATDTTTTKAKSSASSGQGSSKGSGGGSNASA</sequence>
<dbReference type="AlphaFoldDB" id="A0A839G868"/>
<dbReference type="InterPro" id="IPR024623">
    <property type="entry name" value="YtxH"/>
</dbReference>
<dbReference type="Pfam" id="PF12732">
    <property type="entry name" value="YtxH"/>
    <property type="match status" value="1"/>
</dbReference>
<dbReference type="RefSeq" id="WP_066836950.1">
    <property type="nucleotide sequence ID" value="NZ_JACJIQ010000001.1"/>
</dbReference>
<protein>
    <submittedName>
        <fullName evidence="2">Gas vesicle protein</fullName>
    </submittedName>
</protein>
<comment type="caution">
    <text evidence="2">The sequence shown here is derived from an EMBL/GenBank/DDBJ whole genome shotgun (WGS) entry which is preliminary data.</text>
</comment>
<feature type="compositionally biased region" description="Polar residues" evidence="1">
    <location>
        <begin position="85"/>
        <end position="102"/>
    </location>
</feature>
<feature type="region of interest" description="Disordered" evidence="1">
    <location>
        <begin position="70"/>
        <end position="173"/>
    </location>
</feature>
<feature type="compositionally biased region" description="Gly residues" evidence="1">
    <location>
        <begin position="161"/>
        <end position="173"/>
    </location>
</feature>
<gene>
    <name evidence="2" type="ORF">FHS90_000331</name>
</gene>
<evidence type="ECO:0000256" key="1">
    <source>
        <dbReference type="SAM" id="MobiDB-lite"/>
    </source>
</evidence>